<accession>A0A919BBR6</accession>
<evidence type="ECO:0000259" key="1">
    <source>
        <dbReference type="PROSITE" id="PS51186"/>
    </source>
</evidence>
<dbReference type="PANTHER" id="PTHR13355">
    <property type="entry name" value="GLUCOSAMINE 6-PHOSPHATE N-ACETYLTRANSFERASE"/>
    <property type="match status" value="1"/>
</dbReference>
<dbReference type="PANTHER" id="PTHR13355:SF11">
    <property type="entry name" value="GLUCOSAMINE 6-PHOSPHATE N-ACETYLTRANSFERASE"/>
    <property type="match status" value="1"/>
</dbReference>
<dbReference type="RefSeq" id="WP_189766773.1">
    <property type="nucleotide sequence ID" value="NZ_BNCK01000001.1"/>
</dbReference>
<dbReference type="InterPro" id="IPR039143">
    <property type="entry name" value="GNPNAT1-like"/>
</dbReference>
<dbReference type="Gene3D" id="3.40.630.30">
    <property type="match status" value="1"/>
</dbReference>
<reference evidence="2" key="1">
    <citation type="journal article" date="2014" name="Int. J. Syst. Evol. Microbiol.">
        <title>Complete genome sequence of Corynebacterium casei LMG S-19264T (=DSM 44701T), isolated from a smear-ripened cheese.</title>
        <authorList>
            <consortium name="US DOE Joint Genome Institute (JGI-PGF)"/>
            <person name="Walter F."/>
            <person name="Albersmeier A."/>
            <person name="Kalinowski J."/>
            <person name="Ruckert C."/>
        </authorList>
    </citation>
    <scope>NUCLEOTIDE SEQUENCE</scope>
    <source>
        <strain evidence="2">KCTC 42731</strain>
    </source>
</reference>
<name>A0A919BBR6_9GAMM</name>
<dbReference type="Proteomes" id="UP000623842">
    <property type="component" value="Unassembled WGS sequence"/>
</dbReference>
<evidence type="ECO:0000313" key="3">
    <source>
        <dbReference type="Proteomes" id="UP000623842"/>
    </source>
</evidence>
<comment type="caution">
    <text evidence="2">The sequence shown here is derived from an EMBL/GenBank/DDBJ whole genome shotgun (WGS) entry which is preliminary data.</text>
</comment>
<dbReference type="InterPro" id="IPR000182">
    <property type="entry name" value="GNAT_dom"/>
</dbReference>
<proteinExistence type="predicted"/>
<reference evidence="2" key="2">
    <citation type="submission" date="2020-09" db="EMBL/GenBank/DDBJ databases">
        <authorList>
            <person name="Sun Q."/>
            <person name="Kim S."/>
        </authorList>
    </citation>
    <scope>NUCLEOTIDE SEQUENCE</scope>
    <source>
        <strain evidence="2">KCTC 42731</strain>
    </source>
</reference>
<dbReference type="PROSITE" id="PS51186">
    <property type="entry name" value="GNAT"/>
    <property type="match status" value="1"/>
</dbReference>
<gene>
    <name evidence="2" type="ORF">GCM10017161_01100</name>
</gene>
<dbReference type="SUPFAM" id="SSF55729">
    <property type="entry name" value="Acyl-CoA N-acyltransferases (Nat)"/>
    <property type="match status" value="1"/>
</dbReference>
<dbReference type="AlphaFoldDB" id="A0A919BBR6"/>
<dbReference type="CDD" id="cd04301">
    <property type="entry name" value="NAT_SF"/>
    <property type="match status" value="1"/>
</dbReference>
<dbReference type="GO" id="GO:0004343">
    <property type="term" value="F:glucosamine 6-phosphate N-acetyltransferase activity"/>
    <property type="evidence" value="ECO:0007669"/>
    <property type="project" value="TreeGrafter"/>
</dbReference>
<dbReference type="EMBL" id="BNCK01000001">
    <property type="protein sequence ID" value="GHF77878.1"/>
    <property type="molecule type" value="Genomic_DNA"/>
</dbReference>
<sequence length="147" mass="16556">MESKLGQSSELISQGQQIRHQVFVVEQGISAEDDLDGLDQTSIHVVLYDCAKPIATARLTPKTENIAVISRIAVLPSYRGLKLATPLIQMLVDYAQTHNFHVIKINAHYYLQPYYEKFGFVYHGEAGKVAQHRLVEMHLHCQIKAGI</sequence>
<feature type="domain" description="N-acetyltransferase" evidence="1">
    <location>
        <begin position="1"/>
        <end position="142"/>
    </location>
</feature>
<evidence type="ECO:0000313" key="2">
    <source>
        <dbReference type="EMBL" id="GHF77878.1"/>
    </source>
</evidence>
<dbReference type="Pfam" id="PF13673">
    <property type="entry name" value="Acetyltransf_10"/>
    <property type="match status" value="1"/>
</dbReference>
<organism evidence="2 3">
    <name type="scientific">Thalassotalea marina</name>
    <dbReference type="NCBI Taxonomy" id="1673741"/>
    <lineage>
        <taxon>Bacteria</taxon>
        <taxon>Pseudomonadati</taxon>
        <taxon>Pseudomonadota</taxon>
        <taxon>Gammaproteobacteria</taxon>
        <taxon>Alteromonadales</taxon>
        <taxon>Colwelliaceae</taxon>
        <taxon>Thalassotalea</taxon>
    </lineage>
</organism>
<keyword evidence="3" id="KW-1185">Reference proteome</keyword>
<dbReference type="InterPro" id="IPR016181">
    <property type="entry name" value="Acyl_CoA_acyltransferase"/>
</dbReference>
<protein>
    <submittedName>
        <fullName evidence="2">GNAT family acetyltransferase</fullName>
    </submittedName>
</protein>